<evidence type="ECO:0000256" key="3">
    <source>
        <dbReference type="ARBA" id="ARBA00043995"/>
    </source>
</evidence>
<sequence length="342" mass="36400">MIGPSWVGDMVMAQSLFMVLKQERPERPIDLVAPTWALPLAARMPEIRHAIALPAGHGELALAARYRVGISLRGRHAQAILLPNSLKSALVPWFARIPRRTGFLGELRFGLVNDIRTLDKQRLPRTVQRFVALGLPRDTPLPDSLPVPRLRASVEEGERILGVHGLCAEKKLLALCPGAEYGPAKRWPVRHFAALARARIASGWRVAVLGSAKERTLGAEILAGLTDAKAIDPSASGGRDLGGTDAVNLAGAIDLVAAIDVLACAEAVVSNDSGLMHVAAALDRPGVAIFGSSDPGHTPPLGTSMRIVSLGLACAPCFKRVCPEGAARCLEEITPERVLESL</sequence>
<proteinExistence type="inferred from homology"/>
<dbReference type="EC" id="2.4.99.24" evidence="4"/>
<keyword evidence="1" id="KW-0328">Glycosyltransferase</keyword>
<dbReference type="EMBL" id="BAAFGK010000002">
    <property type="protein sequence ID" value="GAB0056230.1"/>
    <property type="molecule type" value="Genomic_DNA"/>
</dbReference>
<dbReference type="CDD" id="cd03789">
    <property type="entry name" value="GT9_LPS_heptosyltransferase"/>
    <property type="match status" value="1"/>
</dbReference>
<dbReference type="Pfam" id="PF01075">
    <property type="entry name" value="Glyco_transf_9"/>
    <property type="match status" value="1"/>
</dbReference>
<comment type="similarity">
    <text evidence="3">Belongs to the glycosyltransferase 9 family.</text>
</comment>
<dbReference type="PANTHER" id="PTHR30160">
    <property type="entry name" value="TETRAACYLDISACCHARIDE 4'-KINASE-RELATED"/>
    <property type="match status" value="1"/>
</dbReference>
<dbReference type="Proteomes" id="UP001628193">
    <property type="component" value="Unassembled WGS sequence"/>
</dbReference>
<comment type="caution">
    <text evidence="6">The sequence shown here is derived from an EMBL/GenBank/DDBJ whole genome shotgun (WGS) entry which is preliminary data.</text>
</comment>
<accession>A0ABQ0C5R7</accession>
<keyword evidence="7" id="KW-1185">Reference proteome</keyword>
<evidence type="ECO:0000256" key="5">
    <source>
        <dbReference type="ARBA" id="ARBA00047503"/>
    </source>
</evidence>
<gene>
    <name evidence="6" type="primary">rfaF</name>
    <name evidence="6" type="ORF">SIID45300_00535</name>
</gene>
<dbReference type="SUPFAM" id="SSF53756">
    <property type="entry name" value="UDP-Glycosyltransferase/glycogen phosphorylase"/>
    <property type="match status" value="1"/>
</dbReference>
<evidence type="ECO:0000256" key="2">
    <source>
        <dbReference type="ARBA" id="ARBA00022679"/>
    </source>
</evidence>
<evidence type="ECO:0000256" key="4">
    <source>
        <dbReference type="ARBA" id="ARBA00044042"/>
    </source>
</evidence>
<dbReference type="InterPro" id="IPR011910">
    <property type="entry name" value="RfaF"/>
</dbReference>
<dbReference type="NCBIfam" id="TIGR02195">
    <property type="entry name" value="heptsyl_trn_II"/>
    <property type="match status" value="1"/>
</dbReference>
<dbReference type="InterPro" id="IPR002201">
    <property type="entry name" value="Glyco_trans_9"/>
</dbReference>
<reference evidence="6 7" key="1">
    <citation type="submission" date="2024-09" db="EMBL/GenBank/DDBJ databases">
        <title>Draft genome sequence of Candidatus Magnetaquicoccaceae bacterium FCR-1.</title>
        <authorList>
            <person name="Shimoshige H."/>
            <person name="Shimamura S."/>
            <person name="Taoka A."/>
            <person name="Kobayashi H."/>
            <person name="Maekawa T."/>
        </authorList>
    </citation>
    <scope>NUCLEOTIDE SEQUENCE [LARGE SCALE GENOMIC DNA]</scope>
    <source>
        <strain evidence="6 7">FCR-1</strain>
    </source>
</reference>
<evidence type="ECO:0000313" key="6">
    <source>
        <dbReference type="EMBL" id="GAB0056230.1"/>
    </source>
</evidence>
<evidence type="ECO:0000256" key="1">
    <source>
        <dbReference type="ARBA" id="ARBA00022676"/>
    </source>
</evidence>
<protein>
    <recommendedName>
        <fullName evidence="4">lipopolysaccharide heptosyltransferase II</fullName>
        <ecNumber evidence="4">2.4.99.24</ecNumber>
    </recommendedName>
</protein>
<name>A0ABQ0C5R7_9PROT</name>
<dbReference type="InterPro" id="IPR051199">
    <property type="entry name" value="LPS_LOS_Heptosyltrfase"/>
</dbReference>
<organism evidence="6 7">
    <name type="scientific">Candidatus Magnetaquiglobus chichijimensis</name>
    <dbReference type="NCBI Taxonomy" id="3141448"/>
    <lineage>
        <taxon>Bacteria</taxon>
        <taxon>Pseudomonadati</taxon>
        <taxon>Pseudomonadota</taxon>
        <taxon>Magnetococcia</taxon>
        <taxon>Magnetococcales</taxon>
        <taxon>Candidatus Magnetaquicoccaceae</taxon>
        <taxon>Candidatus Magnetaquiglobus</taxon>
    </lineage>
</organism>
<keyword evidence="2 6" id="KW-0808">Transferase</keyword>
<evidence type="ECO:0000313" key="7">
    <source>
        <dbReference type="Proteomes" id="UP001628193"/>
    </source>
</evidence>
<comment type="catalytic activity">
    <reaction evidence="5">
        <text>an L-alpha-D-Hep-(1-&gt;5)-[alpha-Kdo-(2-&gt;4)]-alpha-Kdo-(2-&gt;6)-lipid A + ADP-L-glycero-beta-D-manno-heptose = an L-alpha-D-Hep-(1-&gt;3)-L-alpha-D-Hep-(1-&gt;5)-[alpha-Kdo-(2-&gt;4)]-alpha-Kdo-(2-&gt;6)-lipid A + ADP + H(+)</text>
        <dbReference type="Rhea" id="RHEA:74071"/>
        <dbReference type="ChEBI" id="CHEBI:15378"/>
        <dbReference type="ChEBI" id="CHEBI:61506"/>
        <dbReference type="ChEBI" id="CHEBI:193068"/>
        <dbReference type="ChEBI" id="CHEBI:193069"/>
        <dbReference type="ChEBI" id="CHEBI:456216"/>
        <dbReference type="EC" id="2.4.99.24"/>
    </reaction>
</comment>
<dbReference type="Gene3D" id="3.40.50.2000">
    <property type="entry name" value="Glycogen Phosphorylase B"/>
    <property type="match status" value="2"/>
</dbReference>
<dbReference type="GO" id="GO:0016740">
    <property type="term" value="F:transferase activity"/>
    <property type="evidence" value="ECO:0007669"/>
    <property type="project" value="UniProtKB-KW"/>
</dbReference>
<dbReference type="PANTHER" id="PTHR30160:SF7">
    <property type="entry name" value="ADP-HEPTOSE--LPS HEPTOSYLTRANSFERASE 2"/>
    <property type="match status" value="1"/>
</dbReference>